<dbReference type="Gene3D" id="4.10.1000.10">
    <property type="entry name" value="Zinc finger, CCCH-type"/>
    <property type="match status" value="1"/>
</dbReference>
<evidence type="ECO:0000256" key="4">
    <source>
        <dbReference type="PROSITE-ProRule" id="PRU00723"/>
    </source>
</evidence>
<dbReference type="GO" id="GO:0005634">
    <property type="term" value="C:nucleus"/>
    <property type="evidence" value="ECO:0007669"/>
    <property type="project" value="TreeGrafter"/>
</dbReference>
<evidence type="ECO:0000313" key="8">
    <source>
        <dbReference type="Proteomes" id="UP000294847"/>
    </source>
</evidence>
<feature type="zinc finger region" description="C3H1-type" evidence="4">
    <location>
        <begin position="1"/>
        <end position="25"/>
    </location>
</feature>
<feature type="compositionally biased region" description="Low complexity" evidence="5">
    <location>
        <begin position="353"/>
        <end position="365"/>
    </location>
</feature>
<feature type="compositionally biased region" description="Gly residues" evidence="5">
    <location>
        <begin position="184"/>
        <end position="193"/>
    </location>
</feature>
<dbReference type="Pfam" id="PF18044">
    <property type="entry name" value="zf-CCCH_4"/>
    <property type="match status" value="1"/>
</dbReference>
<feature type="compositionally biased region" description="Low complexity" evidence="5">
    <location>
        <begin position="286"/>
        <end position="303"/>
    </location>
</feature>
<dbReference type="Proteomes" id="UP000294847">
    <property type="component" value="Chromosome 4"/>
</dbReference>
<evidence type="ECO:0000313" key="7">
    <source>
        <dbReference type="EMBL" id="QBZ60791.1"/>
    </source>
</evidence>
<feature type="region of interest" description="Disordered" evidence="5">
    <location>
        <begin position="165"/>
        <end position="520"/>
    </location>
</feature>
<protein>
    <recommendedName>
        <fullName evidence="6">C3H1-type domain-containing protein</fullName>
    </recommendedName>
</protein>
<keyword evidence="3 4" id="KW-0862">Zinc</keyword>
<dbReference type="InterPro" id="IPR041367">
    <property type="entry name" value="Znf-CCCH_4"/>
</dbReference>
<sequence length="614" mass="62349">MTLCKFFQQGYCKNGNNCRFEHPNANSNRFSAFGGSGGASNNRNTKELPFNLSKETIQLDLTTEKPQWILSSYGPGRDAPEQLFGGFPREQSFEEVRLVYEEGVLMGNPQGALSQIEGIYRDADNQIQNALQNLDGAVEYIISAQNKNPNRLSVVQNNTNGTFAVGRQQQTNNPFGAPKPFGAAAGGTPGGFGQPSAASTGGFGQPSTLGQTPSPFGAPAFGQPAKPAGGFGQPSTLGSGQGAFGQPSALGGTPSAFGQPSTLGGTPSAFGQASALGQKPSPFGTPAFGQASQPSAAAPSGFGQPSAAAAPAFGQPSQPAPAFGSATPMGGNSGFGQPSTLGQKPNPFGAPSTTNGNAFGAGNTGPSPFGQTNNASPFAQAASTNSAPNAFGQPSKLNSGFGQASASPFGQAPSAGPFGAPPAQPSSAPEQSMDMSGPPATPAATSAPFAQPPAAANNNPFGQPSQPASNPFGQAPAASNPFGAAQPAAASAPDGPSPYAPGATRQHPAASSYITKNPNGTLNTFKGKSVSYETPKAGAAETAPFPAIRNFDGSVTRIWNPNGPPTYYSDTEAAPEAYDAATRAAWEPFINTGRFQNATIPEVPPLREWCTWDF</sequence>
<feature type="compositionally biased region" description="Low complexity" evidence="5">
    <location>
        <begin position="436"/>
        <end position="464"/>
    </location>
</feature>
<dbReference type="PANTHER" id="PTHR21099">
    <property type="entry name" value="RAD201"/>
    <property type="match status" value="1"/>
</dbReference>
<dbReference type="SMART" id="SM00356">
    <property type="entry name" value="ZnF_C3H1"/>
    <property type="match status" value="1"/>
</dbReference>
<dbReference type="GO" id="GO:0008270">
    <property type="term" value="F:zinc ion binding"/>
    <property type="evidence" value="ECO:0007669"/>
    <property type="project" value="UniProtKB-KW"/>
</dbReference>
<evidence type="ECO:0000256" key="1">
    <source>
        <dbReference type="ARBA" id="ARBA00022723"/>
    </source>
</evidence>
<feature type="domain" description="C3H1-type" evidence="6">
    <location>
        <begin position="1"/>
        <end position="25"/>
    </location>
</feature>
<feature type="compositionally biased region" description="Low complexity" evidence="5">
    <location>
        <begin position="174"/>
        <end position="183"/>
    </location>
</feature>
<proteinExistence type="predicted"/>
<dbReference type="PROSITE" id="PS50103">
    <property type="entry name" value="ZF_C3H1"/>
    <property type="match status" value="1"/>
</dbReference>
<gene>
    <name evidence="7" type="ORF">PoMZ_07733</name>
</gene>
<organism evidence="7 8">
    <name type="scientific">Pyricularia oryzae</name>
    <name type="common">Rice blast fungus</name>
    <name type="synonym">Magnaporthe oryzae</name>
    <dbReference type="NCBI Taxonomy" id="318829"/>
    <lineage>
        <taxon>Eukaryota</taxon>
        <taxon>Fungi</taxon>
        <taxon>Dikarya</taxon>
        <taxon>Ascomycota</taxon>
        <taxon>Pezizomycotina</taxon>
        <taxon>Sordariomycetes</taxon>
        <taxon>Sordariomycetidae</taxon>
        <taxon>Magnaporthales</taxon>
        <taxon>Pyriculariaceae</taxon>
        <taxon>Pyricularia</taxon>
    </lineage>
</organism>
<feature type="compositionally biased region" description="Polar residues" evidence="5">
    <location>
        <begin position="256"/>
        <end position="271"/>
    </location>
</feature>
<dbReference type="CDD" id="cd23954">
    <property type="entry name" value="AMO1_CTD"/>
    <property type="match status" value="1"/>
</dbReference>
<evidence type="ECO:0000256" key="2">
    <source>
        <dbReference type="ARBA" id="ARBA00022771"/>
    </source>
</evidence>
<feature type="compositionally biased region" description="Low complexity" evidence="5">
    <location>
        <begin position="408"/>
        <end position="418"/>
    </location>
</feature>
<name>A0A4P7NFV9_PYROR</name>
<evidence type="ECO:0000256" key="5">
    <source>
        <dbReference type="SAM" id="MobiDB-lite"/>
    </source>
</evidence>
<dbReference type="PANTHER" id="PTHR21099:SF2">
    <property type="entry name" value="SI:CH211-113E8.11"/>
    <property type="match status" value="1"/>
</dbReference>
<keyword evidence="2 4" id="KW-0863">Zinc-finger</keyword>
<feature type="compositionally biased region" description="Polar residues" evidence="5">
    <location>
        <begin position="369"/>
        <end position="388"/>
    </location>
</feature>
<dbReference type="SUPFAM" id="SSF90229">
    <property type="entry name" value="CCCH zinc finger"/>
    <property type="match status" value="1"/>
</dbReference>
<dbReference type="InterPro" id="IPR000571">
    <property type="entry name" value="Znf_CCCH"/>
</dbReference>
<feature type="compositionally biased region" description="Polar residues" evidence="5">
    <location>
        <begin position="205"/>
        <end position="214"/>
    </location>
</feature>
<reference evidence="7 8" key="1">
    <citation type="journal article" date="2019" name="Mol. Biol. Evol.">
        <title>Blast fungal genomes show frequent chromosomal changes, gene gains and losses, and effector gene turnover.</title>
        <authorList>
            <person name="Gomez Luciano L.B."/>
            <person name="Jason Tsai I."/>
            <person name="Chuma I."/>
            <person name="Tosa Y."/>
            <person name="Chen Y.H."/>
            <person name="Li J.Y."/>
            <person name="Li M.Y."/>
            <person name="Jade Lu M.Y."/>
            <person name="Nakayashiki H."/>
            <person name="Li W.H."/>
        </authorList>
    </citation>
    <scope>NUCLEOTIDE SEQUENCE [LARGE SCALE GENOMIC DNA]</scope>
    <source>
        <strain evidence="7">MZ5-1-6</strain>
    </source>
</reference>
<keyword evidence="1 4" id="KW-0479">Metal-binding</keyword>
<accession>A0A4P7NFV9</accession>
<feature type="compositionally biased region" description="Low complexity" evidence="5">
    <location>
        <begin position="477"/>
        <end position="494"/>
    </location>
</feature>
<evidence type="ECO:0000259" key="6">
    <source>
        <dbReference type="PROSITE" id="PS50103"/>
    </source>
</evidence>
<dbReference type="AlphaFoldDB" id="A0A4P7NFV9"/>
<dbReference type="EMBL" id="CP034207">
    <property type="protein sequence ID" value="QBZ60791.1"/>
    <property type="molecule type" value="Genomic_DNA"/>
</dbReference>
<feature type="compositionally biased region" description="Polar residues" evidence="5">
    <location>
        <begin position="395"/>
        <end position="406"/>
    </location>
</feature>
<evidence type="ECO:0000256" key="3">
    <source>
        <dbReference type="ARBA" id="ARBA00022833"/>
    </source>
</evidence>
<dbReference type="InterPro" id="IPR036855">
    <property type="entry name" value="Znf_CCCH_sf"/>
</dbReference>